<dbReference type="Gene3D" id="1.25.40.10">
    <property type="entry name" value="Tetratricopeptide repeat domain"/>
    <property type="match status" value="3"/>
</dbReference>
<feature type="chain" id="PRO_5017695714" evidence="5">
    <location>
        <begin position="25"/>
        <end position="1104"/>
    </location>
</feature>
<dbReference type="OrthoDB" id="27934at2759"/>
<evidence type="ECO:0000313" key="7">
    <source>
        <dbReference type="Proteomes" id="UP000258309"/>
    </source>
</evidence>
<dbReference type="AlphaFoldDB" id="A0A3E2H085"/>
<evidence type="ECO:0000256" key="5">
    <source>
        <dbReference type="SAM" id="SignalP"/>
    </source>
</evidence>
<feature type="compositionally biased region" description="Polar residues" evidence="3">
    <location>
        <begin position="934"/>
        <end position="946"/>
    </location>
</feature>
<comment type="similarity">
    <text evidence="1">Belongs to the sel-1 family.</text>
</comment>
<accession>A0A3E2H085</accession>
<gene>
    <name evidence="6" type="ORF">B7463_g9708</name>
</gene>
<feature type="signal peptide" evidence="5">
    <location>
        <begin position="1"/>
        <end position="24"/>
    </location>
</feature>
<feature type="compositionally biased region" description="Low complexity" evidence="3">
    <location>
        <begin position="38"/>
        <end position="49"/>
    </location>
</feature>
<dbReference type="PANTHER" id="PTHR11102">
    <property type="entry name" value="SEL-1-LIKE PROTEIN"/>
    <property type="match status" value="1"/>
</dbReference>
<dbReference type="GO" id="GO:0036503">
    <property type="term" value="P:ERAD pathway"/>
    <property type="evidence" value="ECO:0007669"/>
    <property type="project" value="TreeGrafter"/>
</dbReference>
<keyword evidence="2" id="KW-0175">Coiled coil</keyword>
<feature type="non-terminal residue" evidence="6">
    <location>
        <position position="1104"/>
    </location>
</feature>
<keyword evidence="4" id="KW-0472">Membrane</keyword>
<evidence type="ECO:0000313" key="6">
    <source>
        <dbReference type="EMBL" id="RFU26642.1"/>
    </source>
</evidence>
<name>A0A3E2H085_SCYLI</name>
<feature type="compositionally biased region" description="Basic and acidic residues" evidence="3">
    <location>
        <begin position="874"/>
        <end position="891"/>
    </location>
</feature>
<feature type="region of interest" description="Disordered" evidence="3">
    <location>
        <begin position="30"/>
        <end position="50"/>
    </location>
</feature>
<evidence type="ECO:0000256" key="3">
    <source>
        <dbReference type="SAM" id="MobiDB-lite"/>
    </source>
</evidence>
<feature type="coiled-coil region" evidence="2">
    <location>
        <begin position="947"/>
        <end position="981"/>
    </location>
</feature>
<keyword evidence="7" id="KW-1185">Reference proteome</keyword>
<evidence type="ECO:0000256" key="2">
    <source>
        <dbReference type="SAM" id="Coils"/>
    </source>
</evidence>
<dbReference type="OMA" id="HYTIAAN"/>
<keyword evidence="5" id="KW-0732">Signal</keyword>
<feature type="non-terminal residue" evidence="6">
    <location>
        <position position="1"/>
    </location>
</feature>
<dbReference type="GO" id="GO:0005789">
    <property type="term" value="C:endoplasmic reticulum membrane"/>
    <property type="evidence" value="ECO:0007669"/>
    <property type="project" value="TreeGrafter"/>
</dbReference>
<comment type="caution">
    <text evidence="6">The sequence shown here is derived from an EMBL/GenBank/DDBJ whole genome shotgun (WGS) entry which is preliminary data.</text>
</comment>
<dbReference type="SUPFAM" id="SSF81901">
    <property type="entry name" value="HCP-like"/>
    <property type="match status" value="3"/>
</dbReference>
<feature type="compositionally biased region" description="Polar residues" evidence="3">
    <location>
        <begin position="1038"/>
        <end position="1053"/>
    </location>
</feature>
<evidence type="ECO:0000256" key="4">
    <source>
        <dbReference type="SAM" id="Phobius"/>
    </source>
</evidence>
<dbReference type="EMBL" id="NCSJ02000250">
    <property type="protein sequence ID" value="RFU26642.1"/>
    <property type="molecule type" value="Genomic_DNA"/>
</dbReference>
<reference evidence="6 7" key="1">
    <citation type="submission" date="2018-05" db="EMBL/GenBank/DDBJ databases">
        <title>Draft genome sequence of Scytalidium lignicola DSM 105466, a ubiquitous saprotrophic fungus.</title>
        <authorList>
            <person name="Buettner E."/>
            <person name="Gebauer A.M."/>
            <person name="Hofrichter M."/>
            <person name="Liers C."/>
            <person name="Kellner H."/>
        </authorList>
    </citation>
    <scope>NUCLEOTIDE SEQUENCE [LARGE SCALE GENOMIC DNA]</scope>
    <source>
        <strain evidence="6 7">DSM 105466</strain>
    </source>
</reference>
<dbReference type="Gene3D" id="6.10.140.1020">
    <property type="match status" value="1"/>
</dbReference>
<dbReference type="InterPro" id="IPR011990">
    <property type="entry name" value="TPR-like_helical_dom_sf"/>
</dbReference>
<protein>
    <submittedName>
        <fullName evidence="6">Uncharacterized protein</fullName>
    </submittedName>
</protein>
<feature type="region of interest" description="Disordered" evidence="3">
    <location>
        <begin position="1025"/>
        <end position="1104"/>
    </location>
</feature>
<dbReference type="Proteomes" id="UP000258309">
    <property type="component" value="Unassembled WGS sequence"/>
</dbReference>
<feature type="region of interest" description="Disordered" evidence="3">
    <location>
        <begin position="913"/>
        <end position="947"/>
    </location>
</feature>
<proteinExistence type="inferred from homology"/>
<organism evidence="6 7">
    <name type="scientific">Scytalidium lignicola</name>
    <name type="common">Hyphomycete</name>
    <dbReference type="NCBI Taxonomy" id="5539"/>
    <lineage>
        <taxon>Eukaryota</taxon>
        <taxon>Fungi</taxon>
        <taxon>Dikarya</taxon>
        <taxon>Ascomycota</taxon>
        <taxon>Pezizomycotina</taxon>
        <taxon>Leotiomycetes</taxon>
        <taxon>Leotiomycetes incertae sedis</taxon>
        <taxon>Scytalidium</taxon>
    </lineage>
</organism>
<feature type="compositionally biased region" description="Basic and acidic residues" evidence="3">
    <location>
        <begin position="1028"/>
        <end position="1037"/>
    </location>
</feature>
<feature type="region of interest" description="Disordered" evidence="3">
    <location>
        <begin position="855"/>
        <end position="899"/>
    </location>
</feature>
<keyword evidence="4" id="KW-1133">Transmembrane helix</keyword>
<dbReference type="InterPro" id="IPR006597">
    <property type="entry name" value="Sel1-like"/>
</dbReference>
<evidence type="ECO:0000256" key="1">
    <source>
        <dbReference type="ARBA" id="ARBA00038101"/>
    </source>
</evidence>
<dbReference type="PANTHER" id="PTHR11102:SF147">
    <property type="entry name" value="SEL1L ADAPTOR SUBUNIT OF ERAD E3 UBIQUITIN LIGASE"/>
    <property type="match status" value="1"/>
</dbReference>
<keyword evidence="4" id="KW-0812">Transmembrane</keyword>
<dbReference type="SMART" id="SM00671">
    <property type="entry name" value="SEL1"/>
    <property type="match status" value="11"/>
</dbReference>
<dbReference type="Pfam" id="PF08238">
    <property type="entry name" value="Sel1"/>
    <property type="match status" value="10"/>
</dbReference>
<dbReference type="InterPro" id="IPR050767">
    <property type="entry name" value="Sel1_AlgK"/>
</dbReference>
<sequence length="1104" mass="123115">MRTSQRLVPLLLLLLQATLPITCSQVQEEKSTISRGGSPQPSLPAQPSAHDQRLLFEDQQDTGYRSGDGAELVEKALVFLRRYEAQHPRFSTRRSAGVLGVALRHISYLLPSLNFQGPEDGDGKEDNYERRDLPTPVQDAVQLLETAARLNNSDALFLLAEISFYGNFSVPVNYTEAFRRYQQLASLNGNSSAQHMIGFMYATGIGNAVERDQAKALLYYTFAARGGNERSEMAVAFRYQSGIGTMRNCEESMKYYKSVADKAIDWYRSGPPGGMAWVPDSYRIADEDGGVYGEGASFSSAGSNANKGGPSSDAYAALDDVLEYLDLMSRKGDFKATFSLGRIHYDGQKGLPRNLHAARRYFMTVAKQYWQSNGRVIDSDKPGLEKFATKAAGYLGRMFMRGEGVELSYEKANIWFNRGVKGGDAGSQYGLGLLYLHGLGVPKNTIKATEYFKAAADQDYPSAQVQLGALYLDQGTAADIGAANRYFELAARYNHIEALYFLAELINHGVGRERSCGLANAYYKTVAEKAEPLLSSFAEANEAFENGSYELALVDYILAAEQGWEKAQVNVAYLLDQQKSYLVLPSWLTFKNSQPSILQNAALALVYWTRSAKQANIDSMVKMGDYYLNGVGTEPDMEKAAACYTGASEFHQSAQALYNLGWMHENGVGLDQDFHLAKRLYDQALETNEEAYLPVTLSLIKLRIRSAWNTLTHGRINSIQDEPEQKRHWSFSEWIANFLQDDYAYYGDGNYDESYLPDNDPMPGGDADGLYEDIIDDGVLESFIIIGLAAALVFLVYYRQQRQAMHRREEARAQGAQGMDGQQPIPQDRGFFPQPGDPEFNQWLLSTPAAKRRRVEAASKTLARPFRSPFKTPHKSDQIDDATHVTKKDEVSPNNISPAGAVASISQSSASAAKSGSLLNTPDENRRLPLSPASRRNQSLNSQDPEITSLIRAQRALEKQLQEIKNELETAKQAKKIESESKRKHPNDEIDRELVELIAKWKTAGRQAAEELFGMARDRVNRMGGPRAWKESQKKQQEFQNAWQDEEQVSNADNDNEGQHNYDEYNIDPETDTEKAQRIGSGDDIEIPGQEDASLPDDHPQNMC</sequence>
<feature type="transmembrane region" description="Helical" evidence="4">
    <location>
        <begin position="779"/>
        <end position="798"/>
    </location>
</feature>
<feature type="region of interest" description="Disordered" evidence="3">
    <location>
        <begin position="808"/>
        <end position="838"/>
    </location>
</feature>
<dbReference type="STRING" id="5539.A0A3E2H085"/>